<evidence type="ECO:0000313" key="1">
    <source>
        <dbReference type="EMBL" id="CAG8749028.1"/>
    </source>
</evidence>
<dbReference type="Proteomes" id="UP000789920">
    <property type="component" value="Unassembled WGS sequence"/>
</dbReference>
<dbReference type="EMBL" id="CAJVQC010031646">
    <property type="protein sequence ID" value="CAG8749028.1"/>
    <property type="molecule type" value="Genomic_DNA"/>
</dbReference>
<feature type="non-terminal residue" evidence="1">
    <location>
        <position position="117"/>
    </location>
</feature>
<comment type="caution">
    <text evidence="1">The sequence shown here is derived from an EMBL/GenBank/DDBJ whole genome shotgun (WGS) entry which is preliminary data.</text>
</comment>
<name>A0ACA9QFG3_9GLOM</name>
<gene>
    <name evidence="1" type="ORF">RPERSI_LOCUS13976</name>
</gene>
<organism evidence="1 2">
    <name type="scientific">Racocetra persica</name>
    <dbReference type="NCBI Taxonomy" id="160502"/>
    <lineage>
        <taxon>Eukaryota</taxon>
        <taxon>Fungi</taxon>
        <taxon>Fungi incertae sedis</taxon>
        <taxon>Mucoromycota</taxon>
        <taxon>Glomeromycotina</taxon>
        <taxon>Glomeromycetes</taxon>
        <taxon>Diversisporales</taxon>
        <taxon>Gigasporaceae</taxon>
        <taxon>Racocetra</taxon>
    </lineage>
</organism>
<proteinExistence type="predicted"/>
<evidence type="ECO:0000313" key="2">
    <source>
        <dbReference type="Proteomes" id="UP000789920"/>
    </source>
</evidence>
<keyword evidence="2" id="KW-1185">Reference proteome</keyword>
<sequence length="117" mass="14280">MTRIWEKKYYGNIEYIAHWDSEVRNNSHNRLQSQNKDVFYSDTHEEGCWPESDIFRYHLRNGSNDRLISTYVQQEWSLYHTDYHHKLCINAVSNYKFDDGFISLDELIEETINYNFK</sequence>
<reference evidence="1" key="1">
    <citation type="submission" date="2021-06" db="EMBL/GenBank/DDBJ databases">
        <authorList>
            <person name="Kallberg Y."/>
            <person name="Tangrot J."/>
            <person name="Rosling A."/>
        </authorList>
    </citation>
    <scope>NUCLEOTIDE SEQUENCE</scope>
    <source>
        <strain evidence="1">MA461A</strain>
    </source>
</reference>
<protein>
    <submittedName>
        <fullName evidence="1">30882_t:CDS:1</fullName>
    </submittedName>
</protein>
<accession>A0ACA9QFG3</accession>